<organism evidence="2 3">
    <name type="scientific">Lasiosphaeria ovina</name>
    <dbReference type="NCBI Taxonomy" id="92902"/>
    <lineage>
        <taxon>Eukaryota</taxon>
        <taxon>Fungi</taxon>
        <taxon>Dikarya</taxon>
        <taxon>Ascomycota</taxon>
        <taxon>Pezizomycotina</taxon>
        <taxon>Sordariomycetes</taxon>
        <taxon>Sordariomycetidae</taxon>
        <taxon>Sordariales</taxon>
        <taxon>Lasiosphaeriaceae</taxon>
        <taxon>Lasiosphaeria</taxon>
    </lineage>
</organism>
<protein>
    <submittedName>
        <fullName evidence="2">Uncharacterized protein</fullName>
    </submittedName>
</protein>
<feature type="compositionally biased region" description="Basic and acidic residues" evidence="1">
    <location>
        <begin position="285"/>
        <end position="303"/>
    </location>
</feature>
<feature type="compositionally biased region" description="Low complexity" evidence="1">
    <location>
        <begin position="381"/>
        <end position="392"/>
    </location>
</feature>
<dbReference type="EMBL" id="JAULSN010000006">
    <property type="protein sequence ID" value="KAK3369201.1"/>
    <property type="molecule type" value="Genomic_DNA"/>
</dbReference>
<proteinExistence type="predicted"/>
<dbReference type="Proteomes" id="UP001287356">
    <property type="component" value="Unassembled WGS sequence"/>
</dbReference>
<keyword evidence="3" id="KW-1185">Reference proteome</keyword>
<evidence type="ECO:0000313" key="2">
    <source>
        <dbReference type="EMBL" id="KAK3369201.1"/>
    </source>
</evidence>
<feature type="compositionally biased region" description="Polar residues" evidence="1">
    <location>
        <begin position="351"/>
        <end position="361"/>
    </location>
</feature>
<dbReference type="AlphaFoldDB" id="A0AAE0K379"/>
<evidence type="ECO:0000313" key="3">
    <source>
        <dbReference type="Proteomes" id="UP001287356"/>
    </source>
</evidence>
<name>A0AAE0K379_9PEZI</name>
<reference evidence="2" key="2">
    <citation type="submission" date="2023-06" db="EMBL/GenBank/DDBJ databases">
        <authorList>
            <consortium name="Lawrence Berkeley National Laboratory"/>
            <person name="Haridas S."/>
            <person name="Hensen N."/>
            <person name="Bonometti L."/>
            <person name="Westerberg I."/>
            <person name="Brannstrom I.O."/>
            <person name="Guillou S."/>
            <person name="Cros-Aarteil S."/>
            <person name="Calhoun S."/>
            <person name="Kuo A."/>
            <person name="Mondo S."/>
            <person name="Pangilinan J."/>
            <person name="Riley R."/>
            <person name="Labutti K."/>
            <person name="Andreopoulos B."/>
            <person name="Lipzen A."/>
            <person name="Chen C."/>
            <person name="Yanf M."/>
            <person name="Daum C."/>
            <person name="Ng V."/>
            <person name="Clum A."/>
            <person name="Steindorff A."/>
            <person name="Ohm R."/>
            <person name="Martin F."/>
            <person name="Silar P."/>
            <person name="Natvig D."/>
            <person name="Lalanne C."/>
            <person name="Gautier V."/>
            <person name="Ament-Velasquez S.L."/>
            <person name="Kruys A."/>
            <person name="Hutchinson M.I."/>
            <person name="Powell A.J."/>
            <person name="Barry K."/>
            <person name="Miller A.N."/>
            <person name="Grigoriev I.V."/>
            <person name="Debuchy R."/>
            <person name="Gladieux P."/>
            <person name="Thoren M.H."/>
            <person name="Johannesson H."/>
        </authorList>
    </citation>
    <scope>NUCLEOTIDE SEQUENCE</scope>
    <source>
        <strain evidence="2">CBS 958.72</strain>
    </source>
</reference>
<reference evidence="2" key="1">
    <citation type="journal article" date="2023" name="Mol. Phylogenet. Evol.">
        <title>Genome-scale phylogeny and comparative genomics of the fungal order Sordariales.</title>
        <authorList>
            <person name="Hensen N."/>
            <person name="Bonometti L."/>
            <person name="Westerberg I."/>
            <person name="Brannstrom I.O."/>
            <person name="Guillou S."/>
            <person name="Cros-Aarteil S."/>
            <person name="Calhoun S."/>
            <person name="Haridas S."/>
            <person name="Kuo A."/>
            <person name="Mondo S."/>
            <person name="Pangilinan J."/>
            <person name="Riley R."/>
            <person name="LaButti K."/>
            <person name="Andreopoulos B."/>
            <person name="Lipzen A."/>
            <person name="Chen C."/>
            <person name="Yan M."/>
            <person name="Daum C."/>
            <person name="Ng V."/>
            <person name="Clum A."/>
            <person name="Steindorff A."/>
            <person name="Ohm R.A."/>
            <person name="Martin F."/>
            <person name="Silar P."/>
            <person name="Natvig D.O."/>
            <person name="Lalanne C."/>
            <person name="Gautier V."/>
            <person name="Ament-Velasquez S.L."/>
            <person name="Kruys A."/>
            <person name="Hutchinson M.I."/>
            <person name="Powell A.J."/>
            <person name="Barry K."/>
            <person name="Miller A.N."/>
            <person name="Grigoriev I.V."/>
            <person name="Debuchy R."/>
            <person name="Gladieux P."/>
            <person name="Hiltunen Thoren M."/>
            <person name="Johannesson H."/>
        </authorList>
    </citation>
    <scope>NUCLEOTIDE SEQUENCE</scope>
    <source>
        <strain evidence="2">CBS 958.72</strain>
    </source>
</reference>
<feature type="region of interest" description="Disordered" evidence="1">
    <location>
        <begin position="283"/>
        <end position="323"/>
    </location>
</feature>
<evidence type="ECO:0000256" key="1">
    <source>
        <dbReference type="SAM" id="MobiDB-lite"/>
    </source>
</evidence>
<feature type="region of interest" description="Disordered" evidence="1">
    <location>
        <begin position="344"/>
        <end position="392"/>
    </location>
</feature>
<feature type="region of interest" description="Disordered" evidence="1">
    <location>
        <begin position="200"/>
        <end position="238"/>
    </location>
</feature>
<accession>A0AAE0K379</accession>
<gene>
    <name evidence="2" type="ORF">B0T24DRAFT_595969</name>
</gene>
<sequence length="478" mass="52600">METMLAWLEGQKRFIETELHKDLKAGRWSWIKRNLDNPGPGGKLEPCCVAHKGLDSSLIDWCSTLLQIECTVRCDFARIWIDKVDENKLVCEDYVLLDQVRDFTQKISGIGSLWQTPAEFEEHCGDVNPQHRFQRIKSGCGACMLSFVGARRDLLVILKSNMEARAKRENPRLLALVEAWVDLMDPSGGTGMRNESARMAQQLRPVRSQVRQRRALHATSSRSAHRSSHRGGLPEDLERLYGVPLPARKIRDRDFQDQVVASPQGQTPAVAQTLALEQAPITARDQAHDQARDRNQPESRHMGLDGANDEAPFPQPPPGFDRWAAESISTCNDLFTVSEFESDIEGEPGAGQTQNGDSQGTYVGPRRYWKNTRRGGPANDSGSAPQPAAAAAAGLTTQNVAALRLSRRGAVNSNTGTVAGSQTAASSVYDNNHSLSRTASIAPSGVYRPHPDEYPDLIRGTKKMFLGDDGGSQLGPRK</sequence>
<comment type="caution">
    <text evidence="2">The sequence shown here is derived from an EMBL/GenBank/DDBJ whole genome shotgun (WGS) entry which is preliminary data.</text>
</comment>